<protein>
    <submittedName>
        <fullName evidence="1">Uncharacterized protein</fullName>
    </submittedName>
</protein>
<dbReference type="Proteomes" id="UP001157502">
    <property type="component" value="Chromosome 30"/>
</dbReference>
<proteinExistence type="predicted"/>
<organism evidence="1 2">
    <name type="scientific">Dallia pectoralis</name>
    <name type="common">Alaska blackfish</name>
    <dbReference type="NCBI Taxonomy" id="75939"/>
    <lineage>
        <taxon>Eukaryota</taxon>
        <taxon>Metazoa</taxon>
        <taxon>Chordata</taxon>
        <taxon>Craniata</taxon>
        <taxon>Vertebrata</taxon>
        <taxon>Euteleostomi</taxon>
        <taxon>Actinopterygii</taxon>
        <taxon>Neopterygii</taxon>
        <taxon>Teleostei</taxon>
        <taxon>Protacanthopterygii</taxon>
        <taxon>Esociformes</taxon>
        <taxon>Umbridae</taxon>
        <taxon>Dallia</taxon>
    </lineage>
</organism>
<accession>A0ACC2FBI6</accession>
<reference evidence="1" key="1">
    <citation type="submission" date="2021-05" db="EMBL/GenBank/DDBJ databases">
        <authorList>
            <person name="Pan Q."/>
            <person name="Jouanno E."/>
            <person name="Zahm M."/>
            <person name="Klopp C."/>
            <person name="Cabau C."/>
            <person name="Louis A."/>
            <person name="Berthelot C."/>
            <person name="Parey E."/>
            <person name="Roest Crollius H."/>
            <person name="Montfort J."/>
            <person name="Robinson-Rechavi M."/>
            <person name="Bouchez O."/>
            <person name="Lampietro C."/>
            <person name="Lopez Roques C."/>
            <person name="Donnadieu C."/>
            <person name="Postlethwait J."/>
            <person name="Bobe J."/>
            <person name="Dillon D."/>
            <person name="Chandos A."/>
            <person name="von Hippel F."/>
            <person name="Guiguen Y."/>
        </authorList>
    </citation>
    <scope>NUCLEOTIDE SEQUENCE</scope>
    <source>
        <strain evidence="1">YG-Jan2019</strain>
    </source>
</reference>
<sequence length="106" mass="11248">MVIEVRSSSLGLVPGRVPKKVKGEPTGADLPGSSSLPVRSVSRRGQEEPRSSHCYSSLSPGPSIPGLVRRTEKTGRGRGQATVTPAVFSVHKRGQKSSTKKEAIEK</sequence>
<evidence type="ECO:0000313" key="1">
    <source>
        <dbReference type="EMBL" id="KAJ7988694.1"/>
    </source>
</evidence>
<evidence type="ECO:0000313" key="2">
    <source>
        <dbReference type="Proteomes" id="UP001157502"/>
    </source>
</evidence>
<name>A0ACC2FBI6_DALPE</name>
<gene>
    <name evidence="1" type="ORF">DPEC_G00311890</name>
</gene>
<dbReference type="EMBL" id="CM055757">
    <property type="protein sequence ID" value="KAJ7988694.1"/>
    <property type="molecule type" value="Genomic_DNA"/>
</dbReference>
<keyword evidence="2" id="KW-1185">Reference proteome</keyword>
<comment type="caution">
    <text evidence="1">The sequence shown here is derived from an EMBL/GenBank/DDBJ whole genome shotgun (WGS) entry which is preliminary data.</text>
</comment>